<organism evidence="1 2">
    <name type="scientific">Dendrobium nobile</name>
    <name type="common">Orchid</name>
    <dbReference type="NCBI Taxonomy" id="94219"/>
    <lineage>
        <taxon>Eukaryota</taxon>
        <taxon>Viridiplantae</taxon>
        <taxon>Streptophyta</taxon>
        <taxon>Embryophyta</taxon>
        <taxon>Tracheophyta</taxon>
        <taxon>Spermatophyta</taxon>
        <taxon>Magnoliopsida</taxon>
        <taxon>Liliopsida</taxon>
        <taxon>Asparagales</taxon>
        <taxon>Orchidaceae</taxon>
        <taxon>Epidendroideae</taxon>
        <taxon>Malaxideae</taxon>
        <taxon>Dendrobiinae</taxon>
        <taxon>Dendrobium</taxon>
    </lineage>
</organism>
<sequence>MQAVVEELPDIIKLLDHIFSLIKWLRNLSQLYFVNPLMPTNTHTHSLSLYFILSTHSCQQTHTLALSLSRFIIDYLISNLDPSSTNLSKHSMINFFKSYRDVILVFNLMPTLYL</sequence>
<accession>A0A8T3A456</accession>
<evidence type="ECO:0000313" key="2">
    <source>
        <dbReference type="Proteomes" id="UP000829196"/>
    </source>
</evidence>
<proteinExistence type="predicted"/>
<dbReference type="EMBL" id="JAGYWB010000018">
    <property type="protein sequence ID" value="KAI0491297.1"/>
    <property type="molecule type" value="Genomic_DNA"/>
</dbReference>
<evidence type="ECO:0000313" key="1">
    <source>
        <dbReference type="EMBL" id="KAI0491297.1"/>
    </source>
</evidence>
<reference evidence="1" key="1">
    <citation type="journal article" date="2022" name="Front. Genet.">
        <title>Chromosome-Scale Assembly of the Dendrobium nobile Genome Provides Insights Into the Molecular Mechanism of the Biosynthesis of the Medicinal Active Ingredient of Dendrobium.</title>
        <authorList>
            <person name="Xu Q."/>
            <person name="Niu S.-C."/>
            <person name="Li K.-L."/>
            <person name="Zheng P.-J."/>
            <person name="Zhang X.-J."/>
            <person name="Jia Y."/>
            <person name="Liu Y."/>
            <person name="Niu Y.-X."/>
            <person name="Yu L.-H."/>
            <person name="Chen D.-F."/>
            <person name="Zhang G.-Q."/>
        </authorList>
    </citation>
    <scope>NUCLEOTIDE SEQUENCE</scope>
    <source>
        <tissue evidence="1">Leaf</tissue>
    </source>
</reference>
<name>A0A8T3A456_DENNO</name>
<gene>
    <name evidence="1" type="ORF">KFK09_025557</name>
</gene>
<dbReference type="AlphaFoldDB" id="A0A8T3A456"/>
<protein>
    <submittedName>
        <fullName evidence="1">Uncharacterized protein</fullName>
    </submittedName>
</protein>
<keyword evidence="2" id="KW-1185">Reference proteome</keyword>
<dbReference type="Proteomes" id="UP000829196">
    <property type="component" value="Unassembled WGS sequence"/>
</dbReference>
<comment type="caution">
    <text evidence="1">The sequence shown here is derived from an EMBL/GenBank/DDBJ whole genome shotgun (WGS) entry which is preliminary data.</text>
</comment>